<keyword evidence="2" id="KW-1185">Reference proteome</keyword>
<dbReference type="Pfam" id="PF12614">
    <property type="entry name" value="RRF_GI"/>
    <property type="match status" value="1"/>
</dbReference>
<comment type="caution">
    <text evidence="1">The sequence shown here is derived from an EMBL/GenBank/DDBJ whole genome shotgun (WGS) entry which is preliminary data.</text>
</comment>
<proteinExistence type="predicted"/>
<name>A0ABS2HL69_9VIBR</name>
<dbReference type="Proteomes" id="UP000809621">
    <property type="component" value="Unassembled WGS sequence"/>
</dbReference>
<evidence type="ECO:0000313" key="2">
    <source>
        <dbReference type="Proteomes" id="UP000809621"/>
    </source>
</evidence>
<sequence>MTLSPSQPNQPITIALPSLVHRIGGQSARELKVVALQHHCVLARVRRSRHWQLVGLATHVDAFIESIDTLSIENKPYLIKKLRQGLAPYEDLLVPLEEKLRRLLQQNPATSISQLVANTHCTEAQARRAVLLFDDI</sequence>
<gene>
    <name evidence="1" type="ORF">JQC93_09350</name>
</gene>
<evidence type="ECO:0000313" key="1">
    <source>
        <dbReference type="EMBL" id="MBM7036612.1"/>
    </source>
</evidence>
<dbReference type="RefSeq" id="WP_205158183.1">
    <property type="nucleotide sequence ID" value="NZ_JAFEUM010000003.1"/>
</dbReference>
<accession>A0ABS2HL69</accession>
<protein>
    <submittedName>
        <fullName evidence="1">Ribosome recycling factor</fullName>
    </submittedName>
</protein>
<reference evidence="1 2" key="1">
    <citation type="submission" date="2021-02" db="EMBL/GenBank/DDBJ databases">
        <authorList>
            <person name="Park J.-S."/>
        </authorList>
    </citation>
    <scope>NUCLEOTIDE SEQUENCE [LARGE SCALE GENOMIC DNA]</scope>
    <source>
        <strain evidence="1 2">188UL20-2</strain>
    </source>
</reference>
<dbReference type="InterPro" id="IPR022253">
    <property type="entry name" value="Ribosome_recyc_fac_bac"/>
</dbReference>
<organism evidence="1 2">
    <name type="scientific">Vibrio ulleungensis</name>
    <dbReference type="NCBI Taxonomy" id="2807619"/>
    <lineage>
        <taxon>Bacteria</taxon>
        <taxon>Pseudomonadati</taxon>
        <taxon>Pseudomonadota</taxon>
        <taxon>Gammaproteobacteria</taxon>
        <taxon>Vibrionales</taxon>
        <taxon>Vibrionaceae</taxon>
        <taxon>Vibrio</taxon>
    </lineage>
</organism>
<dbReference type="EMBL" id="JAFEUM010000003">
    <property type="protein sequence ID" value="MBM7036612.1"/>
    <property type="molecule type" value="Genomic_DNA"/>
</dbReference>